<dbReference type="RefSeq" id="WP_261626967.1">
    <property type="nucleotide sequence ID" value="NZ_CAMAPC010000020.1"/>
</dbReference>
<accession>A0A9W4VUT6</accession>
<proteinExistence type="predicted"/>
<evidence type="ECO:0000313" key="2">
    <source>
        <dbReference type="EMBL" id="CAH9065075.1"/>
    </source>
</evidence>
<evidence type="ECO:0000256" key="1">
    <source>
        <dbReference type="SAM" id="SignalP"/>
    </source>
</evidence>
<name>A0A9W4VUT6_9GAMM</name>
<feature type="chain" id="PRO_5040731326" description="Tetratricopeptide repeat protein" evidence="1">
    <location>
        <begin position="21"/>
        <end position="340"/>
    </location>
</feature>
<dbReference type="EMBL" id="CAMAPC010000020">
    <property type="protein sequence ID" value="CAH9065075.1"/>
    <property type="molecule type" value="Genomic_DNA"/>
</dbReference>
<gene>
    <name evidence="2" type="ORF">PSECIP111854_03601</name>
</gene>
<feature type="signal peptide" evidence="1">
    <location>
        <begin position="1"/>
        <end position="20"/>
    </location>
</feature>
<organism evidence="2 3">
    <name type="scientific">Pseudoalteromonas holothuriae</name>
    <dbReference type="NCBI Taxonomy" id="2963714"/>
    <lineage>
        <taxon>Bacteria</taxon>
        <taxon>Pseudomonadati</taxon>
        <taxon>Pseudomonadota</taxon>
        <taxon>Gammaproteobacteria</taxon>
        <taxon>Alteromonadales</taxon>
        <taxon>Pseudoalteromonadaceae</taxon>
        <taxon>Pseudoalteromonas</taxon>
    </lineage>
</organism>
<keyword evidence="3" id="KW-1185">Reference proteome</keyword>
<sequence>MFYKYKVALFSLLTFISASCLSVSSEDVDYELTRAQYFVRSNPKQSQAILNQIKNINSLSDEQKVAFYTLKMRTSLILNKLEAVEPHLDSLFALDDKSAFADKLVTILSGSGIWLRKSNYFDAAQQVFSCALKHTEKSGQRISILISSAIVARHQQNYAIAISLYNQAAAIAKKLDNLRAIATIENNLGAIAMDQGDIKQAELHFRQALSGFQRTNNHSGHINSGINLLFTFIIQNQDINYQRLYPHISKLSDEYPDNSKKAYLFWVDSTYTHSQGYKLPTTVKDNLYSSFDKLAGPQLQALIRTYLATRLDIQLPPVTFAKARLFENKSWYTKVLNCNW</sequence>
<dbReference type="Proteomes" id="UP001152467">
    <property type="component" value="Unassembled WGS sequence"/>
</dbReference>
<dbReference type="Gene3D" id="1.25.40.10">
    <property type="entry name" value="Tetratricopeptide repeat domain"/>
    <property type="match status" value="1"/>
</dbReference>
<dbReference type="AlphaFoldDB" id="A0A9W4VUT6"/>
<dbReference type="Pfam" id="PF13424">
    <property type="entry name" value="TPR_12"/>
    <property type="match status" value="1"/>
</dbReference>
<protein>
    <recommendedName>
        <fullName evidence="4">Tetratricopeptide repeat protein</fullName>
    </recommendedName>
</protein>
<keyword evidence="1" id="KW-0732">Signal</keyword>
<dbReference type="PROSITE" id="PS51257">
    <property type="entry name" value="PROKAR_LIPOPROTEIN"/>
    <property type="match status" value="1"/>
</dbReference>
<dbReference type="InterPro" id="IPR011990">
    <property type="entry name" value="TPR-like_helical_dom_sf"/>
</dbReference>
<dbReference type="SUPFAM" id="SSF48452">
    <property type="entry name" value="TPR-like"/>
    <property type="match status" value="1"/>
</dbReference>
<reference evidence="2" key="1">
    <citation type="submission" date="2022-07" db="EMBL/GenBank/DDBJ databases">
        <authorList>
            <person name="Criscuolo A."/>
        </authorList>
    </citation>
    <scope>NUCLEOTIDE SEQUENCE</scope>
    <source>
        <strain evidence="2">CIP111854</strain>
    </source>
</reference>
<evidence type="ECO:0008006" key="4">
    <source>
        <dbReference type="Google" id="ProtNLM"/>
    </source>
</evidence>
<comment type="caution">
    <text evidence="2">The sequence shown here is derived from an EMBL/GenBank/DDBJ whole genome shotgun (WGS) entry which is preliminary data.</text>
</comment>
<evidence type="ECO:0000313" key="3">
    <source>
        <dbReference type="Proteomes" id="UP001152467"/>
    </source>
</evidence>